<dbReference type="Proteomes" id="UP000240010">
    <property type="component" value="Unassembled WGS sequence"/>
</dbReference>
<name>A0A2S6HCW7_9GAMM</name>
<dbReference type="InterPro" id="IPR032710">
    <property type="entry name" value="NTF2-like_dom_sf"/>
</dbReference>
<organism evidence="2 3">
    <name type="scientific">Methylobacter tundripaludum</name>
    <dbReference type="NCBI Taxonomy" id="173365"/>
    <lineage>
        <taxon>Bacteria</taxon>
        <taxon>Pseudomonadati</taxon>
        <taxon>Pseudomonadota</taxon>
        <taxon>Gammaproteobacteria</taxon>
        <taxon>Methylococcales</taxon>
        <taxon>Methylococcaceae</taxon>
        <taxon>Methylobacter</taxon>
    </lineage>
</organism>
<feature type="domain" description="SnoaL-like" evidence="1">
    <location>
        <begin position="14"/>
        <end position="135"/>
    </location>
</feature>
<comment type="caution">
    <text evidence="2">The sequence shown here is derived from an EMBL/GenBank/DDBJ whole genome shotgun (WGS) entry which is preliminary data.</text>
</comment>
<dbReference type="RefSeq" id="WP_104429117.1">
    <property type="nucleotide sequence ID" value="NZ_PTIZ01000006.1"/>
</dbReference>
<dbReference type="GO" id="GO:0016853">
    <property type="term" value="F:isomerase activity"/>
    <property type="evidence" value="ECO:0007669"/>
    <property type="project" value="UniProtKB-KW"/>
</dbReference>
<gene>
    <name evidence="2" type="ORF">B0F87_10690</name>
</gene>
<proteinExistence type="predicted"/>
<reference evidence="2 3" key="1">
    <citation type="submission" date="2018-02" db="EMBL/GenBank/DDBJ databases">
        <title>Subsurface microbial communities from deep shales in Ohio and West Virginia, USA.</title>
        <authorList>
            <person name="Wrighton K."/>
        </authorList>
    </citation>
    <scope>NUCLEOTIDE SEQUENCE [LARGE SCALE GENOMIC DNA]</scope>
    <source>
        <strain evidence="2 3">OWC-DMM</strain>
    </source>
</reference>
<dbReference type="Pfam" id="PF13474">
    <property type="entry name" value="SnoaL_3"/>
    <property type="match status" value="1"/>
</dbReference>
<sequence>MTTQTAKTHDKTQIRQLISDQMSAICAKDTDRIMSHYANEAIIFDVKPPFQIKNPHQLRRVWEACLPCFPNAFGTEMRDLGIFVSGDLALAHWLWRFTGMEEDHPAMQTWVRSTAGYHRHQGRWQIVHEHCSVPFDPETSKAVFSHEP</sequence>
<evidence type="ECO:0000313" key="2">
    <source>
        <dbReference type="EMBL" id="PPK75243.1"/>
    </source>
</evidence>
<dbReference type="EMBL" id="PTIZ01000006">
    <property type="protein sequence ID" value="PPK75243.1"/>
    <property type="molecule type" value="Genomic_DNA"/>
</dbReference>
<dbReference type="SUPFAM" id="SSF54427">
    <property type="entry name" value="NTF2-like"/>
    <property type="match status" value="1"/>
</dbReference>
<accession>A0A2S6HCW7</accession>
<protein>
    <submittedName>
        <fullName evidence="2">Ketosteroid isomerase-like protein</fullName>
    </submittedName>
</protein>
<keyword evidence="2" id="KW-0413">Isomerase</keyword>
<dbReference type="Gene3D" id="3.10.450.50">
    <property type="match status" value="1"/>
</dbReference>
<dbReference type="InterPro" id="IPR037401">
    <property type="entry name" value="SnoaL-like"/>
</dbReference>
<dbReference type="AlphaFoldDB" id="A0A2S6HCW7"/>
<evidence type="ECO:0000313" key="3">
    <source>
        <dbReference type="Proteomes" id="UP000240010"/>
    </source>
</evidence>
<evidence type="ECO:0000259" key="1">
    <source>
        <dbReference type="Pfam" id="PF13474"/>
    </source>
</evidence>